<dbReference type="EMBL" id="JANUCT010000003">
    <property type="protein sequence ID" value="MCS3902607.1"/>
    <property type="molecule type" value="Genomic_DNA"/>
</dbReference>
<name>A0AAE3L538_9GAMM</name>
<proteinExistence type="predicted"/>
<evidence type="ECO:0000313" key="2">
    <source>
        <dbReference type="Proteomes" id="UP001204445"/>
    </source>
</evidence>
<keyword evidence="2" id="KW-1185">Reference proteome</keyword>
<dbReference type="RefSeq" id="WP_259054155.1">
    <property type="nucleotide sequence ID" value="NZ_JANUCT010000003.1"/>
</dbReference>
<evidence type="ECO:0000313" key="1">
    <source>
        <dbReference type="EMBL" id="MCS3902607.1"/>
    </source>
</evidence>
<gene>
    <name evidence="1" type="ORF">J2T55_000611</name>
</gene>
<reference evidence="1" key="1">
    <citation type="submission" date="2022-08" db="EMBL/GenBank/DDBJ databases">
        <title>Genomic Encyclopedia of Type Strains, Phase III (KMG-III): the genomes of soil and plant-associated and newly described type strains.</title>
        <authorList>
            <person name="Whitman W."/>
        </authorList>
    </citation>
    <scope>NUCLEOTIDE SEQUENCE</scope>
    <source>
        <strain evidence="1">HMT 1</strain>
    </source>
</reference>
<accession>A0AAE3L538</accession>
<sequence>MQTIGSLLRGLPGKYVMLAAGLLPLMAISTPASAGDIKLFISSGHGGHGYHHNYRTRPGFALSYGSGGHYRGKHYRHYKAPKSHYYGKSYGYRKAYPSGHYYGHSGYGRSHSYYHDRAKRYSYKHGYRHGYRDGRYDERRRTRHGVGGF</sequence>
<dbReference type="Proteomes" id="UP001204445">
    <property type="component" value="Unassembled WGS sequence"/>
</dbReference>
<dbReference type="AlphaFoldDB" id="A0AAE3L538"/>
<organism evidence="1 2">
    <name type="scientific">Methylohalomonas lacus</name>
    <dbReference type="NCBI Taxonomy" id="398773"/>
    <lineage>
        <taxon>Bacteria</taxon>
        <taxon>Pseudomonadati</taxon>
        <taxon>Pseudomonadota</taxon>
        <taxon>Gammaproteobacteria</taxon>
        <taxon>Methylohalomonadales</taxon>
        <taxon>Methylohalomonadaceae</taxon>
        <taxon>Methylohalomonas</taxon>
    </lineage>
</organism>
<comment type="caution">
    <text evidence="1">The sequence shown here is derived from an EMBL/GenBank/DDBJ whole genome shotgun (WGS) entry which is preliminary data.</text>
</comment>
<protein>
    <submittedName>
        <fullName evidence="1">Uncharacterized protein</fullName>
    </submittedName>
</protein>